<dbReference type="InterPro" id="IPR050709">
    <property type="entry name" value="Biotin_Carboxyl_Carrier/Decarb"/>
</dbReference>
<proteinExistence type="predicted"/>
<dbReference type="PANTHER" id="PTHR45266:SF3">
    <property type="entry name" value="OXALOACETATE DECARBOXYLASE ALPHA CHAIN"/>
    <property type="match status" value="1"/>
</dbReference>
<dbReference type="InterPro" id="IPR000089">
    <property type="entry name" value="Biotin_lipoyl"/>
</dbReference>
<sequence length="166" mass="18813">MYHIKVNNHSAFKTEVNNKQITIDGEAIDIDLIAISENRFHLIVDKKNYLAEVLEVNYGEKKFKVKLNTGIYDLEVKDKFDALLKNLGLDNLNAQKLKEIKAPMPGLVLKILVEPDTEVKKGDSILILEAMKMENIIKAPSDLKIKKINIKAGETVEKNQVMLVLE</sequence>
<dbReference type="EMBL" id="JBHULV010000008">
    <property type="protein sequence ID" value="MFD2730476.1"/>
    <property type="molecule type" value="Genomic_DNA"/>
</dbReference>
<feature type="domain" description="Lipoyl-binding" evidence="2">
    <location>
        <begin position="97"/>
        <end position="166"/>
    </location>
</feature>
<keyword evidence="1" id="KW-0092">Biotin</keyword>
<evidence type="ECO:0000259" key="2">
    <source>
        <dbReference type="PROSITE" id="PS50968"/>
    </source>
</evidence>
<dbReference type="CDD" id="cd06850">
    <property type="entry name" value="biotinyl_domain"/>
    <property type="match status" value="1"/>
</dbReference>
<keyword evidence="4" id="KW-1185">Reference proteome</keyword>
<dbReference type="RefSeq" id="WP_379040767.1">
    <property type="nucleotide sequence ID" value="NZ_JBHSKW010000005.1"/>
</dbReference>
<dbReference type="InterPro" id="IPR001882">
    <property type="entry name" value="Biotin_BS"/>
</dbReference>
<dbReference type="Gene3D" id="2.40.50.100">
    <property type="match status" value="1"/>
</dbReference>
<gene>
    <name evidence="3" type="ORF">ACFSSE_02065</name>
</gene>
<evidence type="ECO:0000313" key="3">
    <source>
        <dbReference type="EMBL" id="MFD2730476.1"/>
    </source>
</evidence>
<protein>
    <submittedName>
        <fullName evidence="3">Acetyl-CoA carboxylase biotin carboxyl carrier protein subunit</fullName>
    </submittedName>
</protein>
<dbReference type="PROSITE" id="PS00188">
    <property type="entry name" value="BIOTIN"/>
    <property type="match status" value="1"/>
</dbReference>
<dbReference type="SUPFAM" id="SSF51230">
    <property type="entry name" value="Single hybrid motif"/>
    <property type="match status" value="1"/>
</dbReference>
<dbReference type="Proteomes" id="UP001597546">
    <property type="component" value="Unassembled WGS sequence"/>
</dbReference>
<comment type="caution">
    <text evidence="3">The sequence shown here is derived from an EMBL/GenBank/DDBJ whole genome shotgun (WGS) entry which is preliminary data.</text>
</comment>
<accession>A0ABW5TQT7</accession>
<reference evidence="4" key="1">
    <citation type="journal article" date="2019" name="Int. J. Syst. Evol. Microbiol.">
        <title>The Global Catalogue of Microorganisms (GCM) 10K type strain sequencing project: providing services to taxonomists for standard genome sequencing and annotation.</title>
        <authorList>
            <consortium name="The Broad Institute Genomics Platform"/>
            <consortium name="The Broad Institute Genome Sequencing Center for Infectious Disease"/>
            <person name="Wu L."/>
            <person name="Ma J."/>
        </authorList>
    </citation>
    <scope>NUCLEOTIDE SEQUENCE [LARGE SCALE GENOMIC DNA]</scope>
    <source>
        <strain evidence="4">KCTC 42456</strain>
    </source>
</reference>
<dbReference type="Pfam" id="PF00364">
    <property type="entry name" value="Biotin_lipoyl"/>
    <property type="match status" value="1"/>
</dbReference>
<dbReference type="InterPro" id="IPR011053">
    <property type="entry name" value="Single_hybrid_motif"/>
</dbReference>
<evidence type="ECO:0000313" key="4">
    <source>
        <dbReference type="Proteomes" id="UP001597546"/>
    </source>
</evidence>
<dbReference type="PANTHER" id="PTHR45266">
    <property type="entry name" value="OXALOACETATE DECARBOXYLASE ALPHA CHAIN"/>
    <property type="match status" value="1"/>
</dbReference>
<evidence type="ECO:0000256" key="1">
    <source>
        <dbReference type="ARBA" id="ARBA00023267"/>
    </source>
</evidence>
<dbReference type="PROSITE" id="PS50968">
    <property type="entry name" value="BIOTINYL_LIPOYL"/>
    <property type="match status" value="1"/>
</dbReference>
<name>A0ABW5TQT7_9SPHI</name>
<organism evidence="3 4">
    <name type="scientific">Pedobacter alpinus</name>
    <dbReference type="NCBI Taxonomy" id="1590643"/>
    <lineage>
        <taxon>Bacteria</taxon>
        <taxon>Pseudomonadati</taxon>
        <taxon>Bacteroidota</taxon>
        <taxon>Sphingobacteriia</taxon>
        <taxon>Sphingobacteriales</taxon>
        <taxon>Sphingobacteriaceae</taxon>
        <taxon>Pedobacter</taxon>
    </lineage>
</organism>